<sequence>MKQGMDHKQQNKQVISRVDFSEEELAKQLKVDGLLRWGSLAILGGVFVWFLLFGPSGQGENGGSGFEGSGLLMVLLIVGWFMLNSVNARTGRELGQISGLVDRDPGRVMVWAGMALKRKPLLKWVRLMIYHRLAMVRHRQGHYVESAAICRGVLKHGLGPAEGSRGHLLLIWAEASIELRDMTGAYEALRQLHGMRLSLLEGLQRLCLQIRYEVIVGNDAAAVGNLDNKLEMLELLPAAQCGVVHRLLAVAAERIGEAEMAEYLNKRARLLCTEKQLEGLGMSVVNRPLSREASL</sequence>
<feature type="transmembrane region" description="Helical" evidence="1">
    <location>
        <begin position="65"/>
        <end position="83"/>
    </location>
</feature>
<evidence type="ECO:0000313" key="3">
    <source>
        <dbReference type="Proteomes" id="UP000317369"/>
    </source>
</evidence>
<dbReference type="AlphaFoldDB" id="A0A517YXP5"/>
<keyword evidence="3" id="KW-1185">Reference proteome</keyword>
<keyword evidence="1" id="KW-0472">Membrane</keyword>
<evidence type="ECO:0008006" key="4">
    <source>
        <dbReference type="Google" id="ProtNLM"/>
    </source>
</evidence>
<evidence type="ECO:0000313" key="2">
    <source>
        <dbReference type="EMBL" id="QDU35002.1"/>
    </source>
</evidence>
<organism evidence="2 3">
    <name type="scientific">Poriferisphaera corsica</name>
    <dbReference type="NCBI Taxonomy" id="2528020"/>
    <lineage>
        <taxon>Bacteria</taxon>
        <taxon>Pseudomonadati</taxon>
        <taxon>Planctomycetota</taxon>
        <taxon>Phycisphaerae</taxon>
        <taxon>Phycisphaerales</taxon>
        <taxon>Phycisphaeraceae</taxon>
        <taxon>Poriferisphaera</taxon>
    </lineage>
</organism>
<feature type="transmembrane region" description="Helical" evidence="1">
    <location>
        <begin position="34"/>
        <end position="53"/>
    </location>
</feature>
<reference evidence="2 3" key="1">
    <citation type="submission" date="2019-02" db="EMBL/GenBank/DDBJ databases">
        <title>Deep-cultivation of Planctomycetes and their phenomic and genomic characterization uncovers novel biology.</title>
        <authorList>
            <person name="Wiegand S."/>
            <person name="Jogler M."/>
            <person name="Boedeker C."/>
            <person name="Pinto D."/>
            <person name="Vollmers J."/>
            <person name="Rivas-Marin E."/>
            <person name="Kohn T."/>
            <person name="Peeters S.H."/>
            <person name="Heuer A."/>
            <person name="Rast P."/>
            <person name="Oberbeckmann S."/>
            <person name="Bunk B."/>
            <person name="Jeske O."/>
            <person name="Meyerdierks A."/>
            <person name="Storesund J.E."/>
            <person name="Kallscheuer N."/>
            <person name="Luecker S."/>
            <person name="Lage O.M."/>
            <person name="Pohl T."/>
            <person name="Merkel B.J."/>
            <person name="Hornburger P."/>
            <person name="Mueller R.-W."/>
            <person name="Bruemmer F."/>
            <person name="Labrenz M."/>
            <person name="Spormann A.M."/>
            <person name="Op den Camp H."/>
            <person name="Overmann J."/>
            <person name="Amann R."/>
            <person name="Jetten M.S.M."/>
            <person name="Mascher T."/>
            <person name="Medema M.H."/>
            <person name="Devos D.P."/>
            <person name="Kaster A.-K."/>
            <person name="Ovreas L."/>
            <person name="Rohde M."/>
            <person name="Galperin M.Y."/>
            <person name="Jogler C."/>
        </authorList>
    </citation>
    <scope>NUCLEOTIDE SEQUENCE [LARGE SCALE GENOMIC DNA]</scope>
    <source>
        <strain evidence="2 3">KS4</strain>
    </source>
</reference>
<dbReference type="Proteomes" id="UP000317369">
    <property type="component" value="Chromosome"/>
</dbReference>
<dbReference type="KEGG" id="pcor:KS4_30790"/>
<name>A0A517YXP5_9BACT</name>
<evidence type="ECO:0000256" key="1">
    <source>
        <dbReference type="SAM" id="Phobius"/>
    </source>
</evidence>
<gene>
    <name evidence="2" type="ORF">KS4_30790</name>
</gene>
<protein>
    <recommendedName>
        <fullName evidence="4">Tetratricopeptide repeat protein</fullName>
    </recommendedName>
</protein>
<keyword evidence="1" id="KW-1133">Transmembrane helix</keyword>
<accession>A0A517YXP5</accession>
<dbReference type="EMBL" id="CP036425">
    <property type="protein sequence ID" value="QDU35002.1"/>
    <property type="molecule type" value="Genomic_DNA"/>
</dbReference>
<keyword evidence="1" id="KW-0812">Transmembrane</keyword>
<proteinExistence type="predicted"/>